<dbReference type="EC" id="2.7.4.9" evidence="2 11"/>
<dbReference type="STRING" id="1122997.GCA_000425285_00371"/>
<dbReference type="FunFam" id="3.40.50.300:FF:000225">
    <property type="entry name" value="Thymidylate kinase"/>
    <property type="match status" value="1"/>
</dbReference>
<protein>
    <recommendedName>
        <fullName evidence="3 11">Thymidylate kinase</fullName>
        <ecNumber evidence="2 11">2.7.4.9</ecNumber>
    </recommendedName>
    <alternativeName>
        <fullName evidence="11">dTMP kinase</fullName>
    </alternativeName>
</protein>
<comment type="function">
    <text evidence="10 11">Phosphorylation of dTMP to form dTDP in both de novo and salvage pathways of dTTP synthesis.</text>
</comment>
<dbReference type="KEGG" id="aji:C0Z10_01715"/>
<evidence type="ECO:0000256" key="2">
    <source>
        <dbReference type="ARBA" id="ARBA00012980"/>
    </source>
</evidence>
<evidence type="ECO:0000256" key="8">
    <source>
        <dbReference type="ARBA" id="ARBA00022840"/>
    </source>
</evidence>
<evidence type="ECO:0000256" key="4">
    <source>
        <dbReference type="ARBA" id="ARBA00022679"/>
    </source>
</evidence>
<dbReference type="HAMAP" id="MF_00165">
    <property type="entry name" value="Thymidylate_kinase"/>
    <property type="match status" value="1"/>
</dbReference>
<accession>A0A448P0L1</accession>
<reference evidence="14 15" key="2">
    <citation type="submission" date="2018-12" db="EMBL/GenBank/DDBJ databases">
        <authorList>
            <consortium name="Pathogen Informatics"/>
        </authorList>
    </citation>
    <scope>NUCLEOTIDE SEQUENCE [LARGE SCALE GENOMIC DNA]</scope>
    <source>
        <strain evidence="14 15">NCTC13652</strain>
    </source>
</reference>
<evidence type="ECO:0000256" key="10">
    <source>
        <dbReference type="ARBA" id="ARBA00057735"/>
    </source>
</evidence>
<evidence type="ECO:0000256" key="5">
    <source>
        <dbReference type="ARBA" id="ARBA00022727"/>
    </source>
</evidence>
<evidence type="ECO:0000256" key="6">
    <source>
        <dbReference type="ARBA" id="ARBA00022741"/>
    </source>
</evidence>
<dbReference type="GO" id="GO:0005524">
    <property type="term" value="F:ATP binding"/>
    <property type="evidence" value="ECO:0007669"/>
    <property type="project" value="UniProtKB-UniRule"/>
</dbReference>
<keyword evidence="6 11" id="KW-0547">Nucleotide-binding</keyword>
<evidence type="ECO:0000313" key="14">
    <source>
        <dbReference type="EMBL" id="VEI03724.1"/>
    </source>
</evidence>
<dbReference type="CDD" id="cd01672">
    <property type="entry name" value="TMPK"/>
    <property type="match status" value="1"/>
</dbReference>
<evidence type="ECO:0000256" key="1">
    <source>
        <dbReference type="ARBA" id="ARBA00009776"/>
    </source>
</evidence>
<evidence type="ECO:0000313" key="13">
    <source>
        <dbReference type="EMBL" id="AZZ38675.1"/>
    </source>
</evidence>
<dbReference type="GO" id="GO:0006227">
    <property type="term" value="P:dUDP biosynthetic process"/>
    <property type="evidence" value="ECO:0007669"/>
    <property type="project" value="TreeGrafter"/>
</dbReference>
<dbReference type="NCBIfam" id="TIGR00041">
    <property type="entry name" value="DTMP_kinase"/>
    <property type="match status" value="1"/>
</dbReference>
<name>A0A448P0L1_9ACTN</name>
<evidence type="ECO:0000313" key="16">
    <source>
        <dbReference type="Proteomes" id="UP000285875"/>
    </source>
</evidence>
<comment type="caution">
    <text evidence="11">Lacks conserved residue(s) required for the propagation of feature annotation.</text>
</comment>
<keyword evidence="5 11" id="KW-0545">Nucleotide biosynthesis</keyword>
<evidence type="ECO:0000256" key="3">
    <source>
        <dbReference type="ARBA" id="ARBA00017144"/>
    </source>
</evidence>
<dbReference type="Pfam" id="PF02223">
    <property type="entry name" value="Thymidylate_kin"/>
    <property type="match status" value="1"/>
</dbReference>
<dbReference type="Gene3D" id="3.40.50.300">
    <property type="entry name" value="P-loop containing nucleotide triphosphate hydrolases"/>
    <property type="match status" value="1"/>
</dbReference>
<dbReference type="InterPro" id="IPR039430">
    <property type="entry name" value="Thymidylate_kin-like_dom"/>
</dbReference>
<dbReference type="PROSITE" id="PS01331">
    <property type="entry name" value="THYMIDYLATE_KINASE"/>
    <property type="match status" value="1"/>
</dbReference>
<dbReference type="InterPro" id="IPR018094">
    <property type="entry name" value="Thymidylate_kinase"/>
</dbReference>
<keyword evidence="4 11" id="KW-0808">Transferase</keyword>
<reference evidence="16" key="1">
    <citation type="submission" date="2017-12" db="EMBL/GenBank/DDBJ databases">
        <title>Whole genome sequencing of Acidipropionibacterium jensenii strains JS279 and JS280.</title>
        <authorList>
            <person name="Deptula P."/>
            <person name="Laine P."/>
            <person name="Smolander O.-P."/>
            <person name="Paulin L."/>
            <person name="Auvinen P."/>
            <person name="Varmanen P."/>
        </authorList>
    </citation>
    <scope>NUCLEOTIDE SEQUENCE [LARGE SCALE GENOMIC DNA]</scope>
    <source>
        <strain evidence="16">JS280</strain>
    </source>
</reference>
<evidence type="ECO:0000259" key="12">
    <source>
        <dbReference type="Pfam" id="PF02223"/>
    </source>
</evidence>
<dbReference type="OrthoDB" id="9774907at2"/>
<sequence length="217" mass="23515">MTGLFVVLEGGDSVGKTTQARCLDRWLDRAGVSHLLTREPGDTAVGARIRSLLLDPASGAISPKAEALLYNADRAQHLDEVVRPALSRGQMVICDRYVDSTLAYQGAGRVLEAGEIASLARWATDGLRPDLTILLDADPAETTAKIVDKDRLEAESLDFHRRVRAEFLRLAGTDPEHYLVLAARDSRESIAAAIRHRLAPLLGISEELSDLDGIVAP</sequence>
<comment type="catalytic activity">
    <reaction evidence="9 11">
        <text>dTMP + ATP = dTDP + ADP</text>
        <dbReference type="Rhea" id="RHEA:13517"/>
        <dbReference type="ChEBI" id="CHEBI:30616"/>
        <dbReference type="ChEBI" id="CHEBI:58369"/>
        <dbReference type="ChEBI" id="CHEBI:63528"/>
        <dbReference type="ChEBI" id="CHEBI:456216"/>
        <dbReference type="EC" id="2.7.4.9"/>
    </reaction>
</comment>
<evidence type="ECO:0000313" key="15">
    <source>
        <dbReference type="Proteomes" id="UP000277858"/>
    </source>
</evidence>
<comment type="similarity">
    <text evidence="1 11">Belongs to the thymidylate kinase family.</text>
</comment>
<dbReference type="Proteomes" id="UP000285875">
    <property type="component" value="Chromosome"/>
</dbReference>
<evidence type="ECO:0000256" key="9">
    <source>
        <dbReference type="ARBA" id="ARBA00048743"/>
    </source>
</evidence>
<keyword evidence="7 11" id="KW-0418">Kinase</keyword>
<dbReference type="EMBL" id="LR134473">
    <property type="protein sequence ID" value="VEI03724.1"/>
    <property type="molecule type" value="Genomic_DNA"/>
</dbReference>
<dbReference type="AlphaFoldDB" id="A0A448P0L1"/>
<dbReference type="EMBL" id="CP025570">
    <property type="protein sequence ID" value="AZZ38675.1"/>
    <property type="molecule type" value="Genomic_DNA"/>
</dbReference>
<keyword evidence="8 11" id="KW-0067">ATP-binding</keyword>
<dbReference type="GO" id="GO:0004798">
    <property type="term" value="F:dTMP kinase activity"/>
    <property type="evidence" value="ECO:0007669"/>
    <property type="project" value="UniProtKB-UniRule"/>
</dbReference>
<evidence type="ECO:0000256" key="7">
    <source>
        <dbReference type="ARBA" id="ARBA00022777"/>
    </source>
</evidence>
<dbReference type="GO" id="GO:0006235">
    <property type="term" value="P:dTTP biosynthetic process"/>
    <property type="evidence" value="ECO:0007669"/>
    <property type="project" value="UniProtKB-UniRule"/>
</dbReference>
<organism evidence="14 15">
    <name type="scientific">Acidipropionibacterium jensenii</name>
    <dbReference type="NCBI Taxonomy" id="1749"/>
    <lineage>
        <taxon>Bacteria</taxon>
        <taxon>Bacillati</taxon>
        <taxon>Actinomycetota</taxon>
        <taxon>Actinomycetes</taxon>
        <taxon>Propionibacteriales</taxon>
        <taxon>Propionibacteriaceae</taxon>
        <taxon>Acidipropionibacterium</taxon>
    </lineage>
</organism>
<reference evidence="13" key="3">
    <citation type="journal article" date="2019" name="Microorganisms">
        <title>Red-Brown Pigmentation of Acidipropionibacterium jensenii Is Tied to Haemolytic Activity and cyl-Like Gene Cluster.</title>
        <authorList>
            <person name="Deptula P."/>
            <person name="Loivamaa I."/>
            <person name="Smolander O.P."/>
            <person name="Laine P."/>
            <person name="Roberts R.J."/>
            <person name="Piironen V."/>
            <person name="Paulin L."/>
            <person name="Savijoki K."/>
            <person name="Auvinen P."/>
            <person name="Varmanen P."/>
        </authorList>
    </citation>
    <scope>NUCLEOTIDE SEQUENCE</scope>
    <source>
        <strain evidence="13">JS280</strain>
    </source>
</reference>
<proteinExistence type="inferred from homology"/>
<dbReference type="GO" id="GO:0006233">
    <property type="term" value="P:dTDP biosynthetic process"/>
    <property type="evidence" value="ECO:0007669"/>
    <property type="project" value="InterPro"/>
</dbReference>
<dbReference type="SUPFAM" id="SSF52540">
    <property type="entry name" value="P-loop containing nucleoside triphosphate hydrolases"/>
    <property type="match status" value="1"/>
</dbReference>
<dbReference type="PANTHER" id="PTHR10344:SF4">
    <property type="entry name" value="UMP-CMP KINASE 2, MITOCHONDRIAL"/>
    <property type="match status" value="1"/>
</dbReference>
<dbReference type="Proteomes" id="UP000277858">
    <property type="component" value="Chromosome"/>
</dbReference>
<feature type="domain" description="Thymidylate kinase-like" evidence="12">
    <location>
        <begin position="8"/>
        <end position="194"/>
    </location>
</feature>
<evidence type="ECO:0000256" key="11">
    <source>
        <dbReference type="HAMAP-Rule" id="MF_00165"/>
    </source>
</evidence>
<dbReference type="GO" id="GO:0005829">
    <property type="term" value="C:cytosol"/>
    <property type="evidence" value="ECO:0007669"/>
    <property type="project" value="TreeGrafter"/>
</dbReference>
<dbReference type="PANTHER" id="PTHR10344">
    <property type="entry name" value="THYMIDYLATE KINASE"/>
    <property type="match status" value="1"/>
</dbReference>
<dbReference type="InterPro" id="IPR027417">
    <property type="entry name" value="P-loop_NTPase"/>
</dbReference>
<dbReference type="InterPro" id="IPR018095">
    <property type="entry name" value="Thymidylate_kin_CS"/>
</dbReference>
<keyword evidence="15" id="KW-1185">Reference proteome</keyword>
<gene>
    <name evidence="11 14" type="primary">tmk</name>
    <name evidence="13" type="ORF">C0Z10_01715</name>
    <name evidence="14" type="ORF">NCTC13652_01936</name>
</gene>